<dbReference type="GO" id="GO:0005856">
    <property type="term" value="C:cytoskeleton"/>
    <property type="evidence" value="ECO:0007669"/>
    <property type="project" value="UniProtKB-SubCell"/>
</dbReference>
<evidence type="ECO:0000313" key="8">
    <source>
        <dbReference type="RefSeq" id="XP_034247264.1"/>
    </source>
</evidence>
<keyword evidence="7" id="KW-1185">Reference proteome</keyword>
<comment type="similarity">
    <text evidence="2">Belongs to the KIF-binding protein family.</text>
</comment>
<dbReference type="KEGG" id="tpal:117648880"/>
<dbReference type="PANTHER" id="PTHR46321:SF1">
    <property type="entry name" value="KIF-BINDING PROTEIN"/>
    <property type="match status" value="1"/>
</dbReference>
<dbReference type="GO" id="GO:1990535">
    <property type="term" value="P:neuron projection maintenance"/>
    <property type="evidence" value="ECO:0007669"/>
    <property type="project" value="TreeGrafter"/>
</dbReference>
<evidence type="ECO:0000313" key="7">
    <source>
        <dbReference type="Proteomes" id="UP000515158"/>
    </source>
</evidence>
<evidence type="ECO:0000256" key="3">
    <source>
        <dbReference type="ARBA" id="ARBA00016840"/>
    </source>
</evidence>
<dbReference type="InterPro" id="IPR022083">
    <property type="entry name" value="KBP"/>
</dbReference>
<evidence type="ECO:0000256" key="2">
    <source>
        <dbReference type="ARBA" id="ARBA00010305"/>
    </source>
</evidence>
<dbReference type="SUPFAM" id="SSF48452">
    <property type="entry name" value="TPR-like"/>
    <property type="match status" value="1"/>
</dbReference>
<dbReference type="GeneID" id="117648880"/>
<dbReference type="InParanoid" id="A0A6P8ZRA5"/>
<protein>
    <recommendedName>
        <fullName evidence="3">KIF-binding protein</fullName>
    </recommendedName>
</protein>
<keyword evidence="5" id="KW-0206">Cytoskeleton</keyword>
<sequence length="606" mass="70189">MVDIKVNYLMEIQEKYEKVEELLCQKDPETEPYRSKYAAAEVLSQIKTDVITLIDSFHDSNASEILSGMLAAVWLGLGVISYETETLSASAEELKNVLDITKEKPLHPRFVILRINALNHLGVLYSMLEQPEKSKQYLEEAESLYKQFTEQHDPPEAFRVQDLFKADKSDLTSPRSKAESDLEKSHTLTLYYLAQIYGTLKDELRSAVYCHNTLKRQLESKDYDPIEWALNAATLSQFFMTRNGFKQARHHLAASSYVLEKYYDEQIKCLEGSSEEEEAKKERYKHRSADVARCWAKYGLLLLESSKERLMARADENDDTESPTTDLTKQLAPDQTTTSLDDISGLLFSTLEIPTYENQVCDKFVLDYEDALPVFHFTKQWLEDAKEYYTLNEHASDFVRITQDSSALFQVLAFFEADEKRQCRMHKRRVDMLEQLLSSLNHQCYLVLCRQMWYELGQTYFEMLHLKLGKIRDENHEKTMPDPHVLSKLNSLTQKSIDNFGYFLSSVYSDGSSIKDIKLEPEFVRPVLSCHFFRGRLFARLITCDGEQKVENNRKSLASFKFIVDYCTVNPEAEKQVALELPVCKEMVELLPHKIKQLIHQAAQVN</sequence>
<dbReference type="PANTHER" id="PTHR46321">
    <property type="entry name" value="KIF1-BINDING PROTEIN"/>
    <property type="match status" value="1"/>
</dbReference>
<evidence type="ECO:0000256" key="1">
    <source>
        <dbReference type="ARBA" id="ARBA00004245"/>
    </source>
</evidence>
<gene>
    <name evidence="8" type="primary">LOC117648880</name>
</gene>
<feature type="region of interest" description="Disordered" evidence="6">
    <location>
        <begin position="312"/>
        <end position="335"/>
    </location>
</feature>
<feature type="compositionally biased region" description="Polar residues" evidence="6">
    <location>
        <begin position="322"/>
        <end position="335"/>
    </location>
</feature>
<dbReference type="FunCoup" id="A0A6P8ZRA5">
    <property type="interactions" value="1811"/>
</dbReference>
<reference evidence="8" key="1">
    <citation type="submission" date="2025-08" db="UniProtKB">
        <authorList>
            <consortium name="RefSeq"/>
        </authorList>
    </citation>
    <scope>IDENTIFICATION</scope>
    <source>
        <tissue evidence="8">Total insect</tissue>
    </source>
</reference>
<dbReference type="Pfam" id="PF12309">
    <property type="entry name" value="KBP_C"/>
    <property type="match status" value="1"/>
</dbReference>
<comment type="subcellular location">
    <subcellularLocation>
        <location evidence="1">Cytoplasm</location>
        <location evidence="1">Cytoskeleton</location>
    </subcellularLocation>
</comment>
<dbReference type="RefSeq" id="XP_034247264.1">
    <property type="nucleotide sequence ID" value="XM_034391373.1"/>
</dbReference>
<accession>A0A6P8ZRA5</accession>
<dbReference type="InterPro" id="IPR011990">
    <property type="entry name" value="TPR-like_helical_dom_sf"/>
</dbReference>
<evidence type="ECO:0000256" key="6">
    <source>
        <dbReference type="SAM" id="MobiDB-lite"/>
    </source>
</evidence>
<dbReference type="GO" id="GO:0021952">
    <property type="term" value="P:central nervous system projection neuron axonogenesis"/>
    <property type="evidence" value="ECO:0007669"/>
    <property type="project" value="TreeGrafter"/>
</dbReference>
<evidence type="ECO:0000256" key="5">
    <source>
        <dbReference type="ARBA" id="ARBA00023212"/>
    </source>
</evidence>
<keyword evidence="4" id="KW-0963">Cytoplasm</keyword>
<organism evidence="8">
    <name type="scientific">Thrips palmi</name>
    <name type="common">Melon thrips</name>
    <dbReference type="NCBI Taxonomy" id="161013"/>
    <lineage>
        <taxon>Eukaryota</taxon>
        <taxon>Metazoa</taxon>
        <taxon>Ecdysozoa</taxon>
        <taxon>Arthropoda</taxon>
        <taxon>Hexapoda</taxon>
        <taxon>Insecta</taxon>
        <taxon>Pterygota</taxon>
        <taxon>Neoptera</taxon>
        <taxon>Paraneoptera</taxon>
        <taxon>Thysanoptera</taxon>
        <taxon>Terebrantia</taxon>
        <taxon>Thripoidea</taxon>
        <taxon>Thripidae</taxon>
        <taxon>Thrips</taxon>
    </lineage>
</organism>
<dbReference type="AlphaFoldDB" id="A0A6P8ZRA5"/>
<dbReference type="Proteomes" id="UP000515158">
    <property type="component" value="Unplaced"/>
</dbReference>
<dbReference type="OrthoDB" id="409897at2759"/>
<evidence type="ECO:0000256" key="4">
    <source>
        <dbReference type="ARBA" id="ARBA00022490"/>
    </source>
</evidence>
<name>A0A6P8ZRA5_THRPL</name>
<dbReference type="Gene3D" id="1.25.40.10">
    <property type="entry name" value="Tetratricopeptide repeat domain"/>
    <property type="match status" value="1"/>
</dbReference>
<proteinExistence type="inferred from homology"/>
<dbReference type="GO" id="GO:0000226">
    <property type="term" value="P:microtubule cytoskeleton organization"/>
    <property type="evidence" value="ECO:0007669"/>
    <property type="project" value="TreeGrafter"/>
</dbReference>